<name>G0A9E4_COLFT</name>
<dbReference type="KEGG" id="cfu:CFU_2579"/>
<dbReference type="STRING" id="1005048.CFU_2579"/>
<accession>G0A9E4</accession>
<dbReference type="EMBL" id="CP002745">
    <property type="protein sequence ID" value="AEK62406.1"/>
    <property type="molecule type" value="Genomic_DNA"/>
</dbReference>
<keyword evidence="3" id="KW-1185">Reference proteome</keyword>
<dbReference type="AlphaFoldDB" id="G0A9E4"/>
<evidence type="ECO:0000256" key="1">
    <source>
        <dbReference type="SAM" id="MobiDB-lite"/>
    </source>
</evidence>
<organism evidence="2 3">
    <name type="scientific">Collimonas fungivorans (strain Ter331)</name>
    <dbReference type="NCBI Taxonomy" id="1005048"/>
    <lineage>
        <taxon>Bacteria</taxon>
        <taxon>Pseudomonadati</taxon>
        <taxon>Pseudomonadota</taxon>
        <taxon>Betaproteobacteria</taxon>
        <taxon>Burkholderiales</taxon>
        <taxon>Oxalobacteraceae</taxon>
        <taxon>Collimonas</taxon>
    </lineage>
</organism>
<reference evidence="2 3" key="3">
    <citation type="journal article" date="2008" name="FEMS Microbiol. Ecol.">
        <title>Identification and characterization of genes underlying chitinolysis in Collimonas fungivorans Ter331.</title>
        <authorList>
            <person name="Fritsche K."/>
            <person name="de Boer W."/>
            <person name="Gerards S."/>
            <person name="van den Berg M."/>
            <person name="van Veen J.A."/>
            <person name="Leveau J.H."/>
        </authorList>
    </citation>
    <scope>NUCLEOTIDE SEQUENCE [LARGE SCALE GENOMIC DNA]</scope>
    <source>
        <strain evidence="2 3">Ter331</strain>
    </source>
</reference>
<reference evidence="2 3" key="2">
    <citation type="journal article" date="2006" name="J. Microbiol. Methods">
        <title>Genomic flank-sequencing of plasposon insertion sites for rapid identification of functional genes.</title>
        <authorList>
            <person name="Leveau J.H."/>
            <person name="Gerards S."/>
            <person name="Fritsche K."/>
            <person name="Zondag G."/>
            <person name="van Veen J.A."/>
        </authorList>
    </citation>
    <scope>NUCLEOTIDE SEQUENCE [LARGE SCALE GENOMIC DNA]</scope>
    <source>
        <strain evidence="2 3">Ter331</strain>
    </source>
</reference>
<gene>
    <name evidence="2" type="ordered locus">CFU_2579</name>
</gene>
<reference evidence="2 3" key="4">
    <citation type="journal article" date="2010" name="Environ. Microbiol.">
        <title>The bacterial genus Collimonas: mycophagy, weathering and other adaptive solutions to life in oligotrophic soil environments.</title>
        <authorList>
            <person name="Leveau J.H."/>
            <person name="Uroz S."/>
            <person name="de Boer W."/>
        </authorList>
    </citation>
    <scope>NUCLEOTIDE SEQUENCE [LARGE SCALE GENOMIC DNA]</scope>
    <source>
        <strain evidence="2 3">Ter331</strain>
    </source>
</reference>
<protein>
    <submittedName>
        <fullName evidence="2">Uncharacterized protein</fullName>
    </submittedName>
</protein>
<evidence type="ECO:0000313" key="2">
    <source>
        <dbReference type="EMBL" id="AEK62406.1"/>
    </source>
</evidence>
<feature type="region of interest" description="Disordered" evidence="1">
    <location>
        <begin position="30"/>
        <end position="56"/>
    </location>
</feature>
<proteinExistence type="predicted"/>
<dbReference type="HOGENOM" id="CLU_775469_0_0_4"/>
<reference evidence="2 3" key="5">
    <citation type="journal article" date="2011" name="ISME J.">
        <title>Dual transcriptional profiling of a bacterial/fungal confrontation: Collimonas fungivorans versus Aspergillus niger.</title>
        <authorList>
            <person name="Mela F."/>
            <person name="Fritsche K."/>
            <person name="de Boer W."/>
            <person name="van Veen J.A."/>
            <person name="de Graaff L.H."/>
            <person name="van den Berg M."/>
            <person name="Leveau J.H."/>
        </authorList>
    </citation>
    <scope>NUCLEOTIDE SEQUENCE [LARGE SCALE GENOMIC DNA]</scope>
    <source>
        <strain evidence="2 3">Ter331</strain>
    </source>
</reference>
<dbReference type="Proteomes" id="UP000008392">
    <property type="component" value="Chromosome"/>
</dbReference>
<reference evidence="2 3" key="1">
    <citation type="journal article" date="2004" name="Environ. Microbiol.">
        <title>Phylogeny-function analysis of (meta)genomic libraries: screening for expression of ribosomal RNA genes by large-insert library fluorescent in situ hybridization (LIL-FISH).</title>
        <authorList>
            <person name="Leveau J.H."/>
            <person name="Gerards S."/>
            <person name="de Boer W."/>
            <person name="van Veen J.A."/>
        </authorList>
    </citation>
    <scope>NUCLEOTIDE SEQUENCE [LARGE SCALE GENOMIC DNA]</scope>
    <source>
        <strain evidence="2 3">Ter331</strain>
    </source>
</reference>
<evidence type="ECO:0000313" key="3">
    <source>
        <dbReference type="Proteomes" id="UP000008392"/>
    </source>
</evidence>
<sequence length="357" mass="39737">MKSSMQHELSGCKFFLMLFCRSKTGIGQPRSEAADAGSCRPARHLRDGPPASLVGHERNRRGTVHRGRDIALPLFGADHVNLDATQLQDILVLRQRSVLDFQGLSLGRCDLQLRISLAVGTRLHGMRLGFSDGDFLLLLRLHRFELVFGAQPQLLLRYFFVDRRHVGRRKGKSPHIDADHLRTVHFQFLAQRGADVSAHLRAARDQVGSAVFCGDRLEHFLGCGLDIGGQIAVVAVFLVDLGDAVGGNRITDSHADFDRLGIRGAALGIFNVCPFGADAEDGQLLPWRQDDQPFVLDADDLPERSYHAAVTGRHRSEWPDPHQNDNGDNCNQNQFHRLLVLKLRHAFPLIVKTDNHG</sequence>
<reference evidence="3" key="6">
    <citation type="submission" date="2011-05" db="EMBL/GenBank/DDBJ databases">
        <title>Complete sequence of Collimonas fungivorans Ter331.</title>
        <authorList>
            <person name="Leveau J.H."/>
        </authorList>
    </citation>
    <scope>NUCLEOTIDE SEQUENCE [LARGE SCALE GENOMIC DNA]</scope>
    <source>
        <strain evidence="3">Ter331</strain>
    </source>
</reference>